<accession>A0A2N6NVI1</accession>
<protein>
    <submittedName>
        <fullName evidence="1">Uncharacterized protein</fullName>
    </submittedName>
</protein>
<evidence type="ECO:0000313" key="2">
    <source>
        <dbReference type="Proteomes" id="UP000235728"/>
    </source>
</evidence>
<name>A0A2N6NVI1_BEABA</name>
<comment type="caution">
    <text evidence="1">The sequence shown here is derived from an EMBL/GenBank/DDBJ whole genome shotgun (WGS) entry which is preliminary data.</text>
</comment>
<evidence type="ECO:0000313" key="1">
    <source>
        <dbReference type="EMBL" id="PMB71284.1"/>
    </source>
</evidence>
<organism evidence="1 2">
    <name type="scientific">Beauveria bassiana</name>
    <name type="common">White muscardine disease fungus</name>
    <name type="synonym">Tritirachium shiotae</name>
    <dbReference type="NCBI Taxonomy" id="176275"/>
    <lineage>
        <taxon>Eukaryota</taxon>
        <taxon>Fungi</taxon>
        <taxon>Dikarya</taxon>
        <taxon>Ascomycota</taxon>
        <taxon>Pezizomycotina</taxon>
        <taxon>Sordariomycetes</taxon>
        <taxon>Hypocreomycetidae</taxon>
        <taxon>Hypocreales</taxon>
        <taxon>Cordycipitaceae</taxon>
        <taxon>Beauveria</taxon>
    </lineage>
</organism>
<dbReference type="EMBL" id="MRVG01000003">
    <property type="protein sequence ID" value="PMB71284.1"/>
    <property type="molecule type" value="Genomic_DNA"/>
</dbReference>
<proteinExistence type="predicted"/>
<dbReference type="Proteomes" id="UP000235728">
    <property type="component" value="Unassembled WGS sequence"/>
</dbReference>
<sequence length="73" mass="8138">MVDAWVVNVVFGPEEVDFQGFGAEHAGGLRGQFTGQFWGNDWGVFEVVESKSQWVGQLAVGRVRYNRTSADRC</sequence>
<gene>
    <name evidence="1" type="ORF">BM221_003751</name>
</gene>
<reference evidence="1 2" key="1">
    <citation type="journal article" date="2016" name="Appl. Microbiol. Biotechnol.">
        <title>Characterization of T-DNA insertion mutants with decreased virulence in the entomopathogenic fungus Beauveria bassiana JEF-007.</title>
        <authorList>
            <person name="Kim S."/>
            <person name="Lee S.J."/>
            <person name="Nai Y.S."/>
            <person name="Yu J.S."/>
            <person name="Lee M.R."/>
            <person name="Yang Y.T."/>
            <person name="Kim J.S."/>
        </authorList>
    </citation>
    <scope>NUCLEOTIDE SEQUENCE [LARGE SCALE GENOMIC DNA]</scope>
    <source>
        <strain evidence="1 2">JEF-007</strain>
    </source>
</reference>
<dbReference type="AlphaFoldDB" id="A0A2N6NVI1"/>